<dbReference type="InterPro" id="IPR027443">
    <property type="entry name" value="IPNS-like_sf"/>
</dbReference>
<comment type="similarity">
    <text evidence="1">Belongs to the iron/ascorbate-dependent oxidoreductase family.</text>
</comment>
<dbReference type="SMR" id="A0A803LH28"/>
<keyword evidence="4" id="KW-0408">Iron</keyword>
<evidence type="ECO:0000256" key="1">
    <source>
        <dbReference type="ARBA" id="ARBA00008056"/>
    </source>
</evidence>
<evidence type="ECO:0000256" key="3">
    <source>
        <dbReference type="ARBA" id="ARBA00023002"/>
    </source>
</evidence>
<name>A0A803LH28_CHEQI</name>
<dbReference type="Gene3D" id="2.60.120.330">
    <property type="entry name" value="B-lactam Antibiotic, Isopenicillin N Synthase, Chain"/>
    <property type="match status" value="2"/>
</dbReference>
<reference evidence="6" key="2">
    <citation type="submission" date="2021-03" db="UniProtKB">
        <authorList>
            <consortium name="EnsemblPlants"/>
        </authorList>
    </citation>
    <scope>IDENTIFICATION</scope>
</reference>
<dbReference type="GO" id="GO:0046872">
    <property type="term" value="F:metal ion binding"/>
    <property type="evidence" value="ECO:0007669"/>
    <property type="project" value="UniProtKB-KW"/>
</dbReference>
<organism evidence="6 7">
    <name type="scientific">Chenopodium quinoa</name>
    <name type="common">Quinoa</name>
    <dbReference type="NCBI Taxonomy" id="63459"/>
    <lineage>
        <taxon>Eukaryota</taxon>
        <taxon>Viridiplantae</taxon>
        <taxon>Streptophyta</taxon>
        <taxon>Embryophyta</taxon>
        <taxon>Tracheophyta</taxon>
        <taxon>Spermatophyta</taxon>
        <taxon>Magnoliopsida</taxon>
        <taxon>eudicotyledons</taxon>
        <taxon>Gunneridae</taxon>
        <taxon>Pentapetalae</taxon>
        <taxon>Caryophyllales</taxon>
        <taxon>Chenopodiaceae</taxon>
        <taxon>Chenopodioideae</taxon>
        <taxon>Atripliceae</taxon>
        <taxon>Chenopodium</taxon>
    </lineage>
</organism>
<dbReference type="InterPro" id="IPR005123">
    <property type="entry name" value="Oxoglu/Fe-dep_dioxygenase_dom"/>
</dbReference>
<reference evidence="6" key="1">
    <citation type="journal article" date="2017" name="Nature">
        <title>The genome of Chenopodium quinoa.</title>
        <authorList>
            <person name="Jarvis D.E."/>
            <person name="Ho Y.S."/>
            <person name="Lightfoot D.J."/>
            <person name="Schmoeckel S.M."/>
            <person name="Li B."/>
            <person name="Borm T.J.A."/>
            <person name="Ohyanagi H."/>
            <person name="Mineta K."/>
            <person name="Michell C.T."/>
            <person name="Saber N."/>
            <person name="Kharbatia N.M."/>
            <person name="Rupper R.R."/>
            <person name="Sharp A.R."/>
            <person name="Dally N."/>
            <person name="Boughton B.A."/>
            <person name="Woo Y.H."/>
            <person name="Gao G."/>
            <person name="Schijlen E.G.W.M."/>
            <person name="Guo X."/>
            <person name="Momin A.A."/>
            <person name="Negrao S."/>
            <person name="Al-Babili S."/>
            <person name="Gehring C."/>
            <person name="Roessner U."/>
            <person name="Jung C."/>
            <person name="Murphy K."/>
            <person name="Arold S.T."/>
            <person name="Gojobori T."/>
            <person name="van der Linden C.G."/>
            <person name="van Loo E.N."/>
            <person name="Jellen E.N."/>
            <person name="Maughan P.J."/>
            <person name="Tester M."/>
        </authorList>
    </citation>
    <scope>NUCLEOTIDE SEQUENCE [LARGE SCALE GENOMIC DNA]</scope>
    <source>
        <strain evidence="6">cv. PI 614886</strain>
    </source>
</reference>
<evidence type="ECO:0000256" key="4">
    <source>
        <dbReference type="ARBA" id="ARBA00023004"/>
    </source>
</evidence>
<dbReference type="Pfam" id="PF14226">
    <property type="entry name" value="DIOX_N"/>
    <property type="match status" value="2"/>
</dbReference>
<dbReference type="Pfam" id="PF03171">
    <property type="entry name" value="2OG-FeII_Oxy"/>
    <property type="match status" value="2"/>
</dbReference>
<evidence type="ECO:0000259" key="5">
    <source>
        <dbReference type="PROSITE" id="PS51471"/>
    </source>
</evidence>
<dbReference type="OMA" id="PPALYIC"/>
<evidence type="ECO:0000256" key="2">
    <source>
        <dbReference type="ARBA" id="ARBA00022723"/>
    </source>
</evidence>
<dbReference type="Proteomes" id="UP000596660">
    <property type="component" value="Unplaced"/>
</dbReference>
<protein>
    <recommendedName>
        <fullName evidence="5">Fe2OG dioxygenase domain-containing protein</fullName>
    </recommendedName>
</protein>
<feature type="domain" description="Fe2OG dioxygenase" evidence="5">
    <location>
        <begin position="211"/>
        <end position="311"/>
    </location>
</feature>
<dbReference type="EnsemblPlants" id="AUR62013275-RA">
    <property type="protein sequence ID" value="AUR62013275-RA:cds"/>
    <property type="gene ID" value="AUR62013275"/>
</dbReference>
<dbReference type="Gramene" id="AUR62013275-RA">
    <property type="protein sequence ID" value="AUR62013275-RA:cds"/>
    <property type="gene ID" value="AUR62013275"/>
</dbReference>
<sequence>MAVSSFPPMNLELPSKPVQELIKSTVKEVPERYRVQLPNNSDDNHSDIEYMDSPIIDLSLLSAGSSSQHEQELRKLRSVLNSWGCLQLINHGLSSSLLDQIREVGKEFFALPLEDKQKHSRTLDWFEGYGGDTACEGQSYNWNDRLHLKVYPLEHRNFKLWPEYLPGFRETLEEYAMEVRRVMKTILIEIAKSLELDEYSFLRECGGVEAINMFTRFNYYPPCSKPEQVIGLKPHSDGTSVTILLQDKQVEGLQVQKDGQWFKVPIVPNALFINIGDQLEIMSNGILKSAVHKVEIDKEKERISLATLDSPSKMAASSVPPMKLELPPKTIQEMIKTIGNQIPERYIYQPSDKVPDNSAIGYMDSPIINLNLLSSSSLHQHEEELQKLRSTLSSWGCFQLTNHGLTSSLLNQIQEVDKDFFALPQEVKQKYSRTLQWVEGYGNDTVTEDQSYSWSDRLVLKVYPNDQRNFKLWPEELPNFRETLDEYTKEVRRVLEMILKAISKSLNLEEDRFYRECEAEQNIYMLARFNYYPPCSSSDHVFGLKPHSDASAVTILLQDKEVEGLQVQKDNQWFKVPIVPDTLFINIGDQLEIMSNGLLKSAVHKVVIDKERERTSVAIACFPHTEKEIGPLSDLINKERPQLYKKVKNYVKTYLQYSPTAERAINAMKI</sequence>
<dbReference type="SUPFAM" id="SSF51197">
    <property type="entry name" value="Clavaminate synthase-like"/>
    <property type="match status" value="2"/>
</dbReference>
<dbReference type="AlphaFoldDB" id="A0A803LH28"/>
<dbReference type="FunFam" id="2.60.120.330:FF:000001">
    <property type="entry name" value="Protein SRG1"/>
    <property type="match status" value="1"/>
</dbReference>
<keyword evidence="2" id="KW-0479">Metal-binding</keyword>
<dbReference type="PROSITE" id="PS51471">
    <property type="entry name" value="FE2OG_OXY"/>
    <property type="match status" value="2"/>
</dbReference>
<accession>A0A803LH28</accession>
<keyword evidence="7" id="KW-1185">Reference proteome</keyword>
<dbReference type="InterPro" id="IPR050295">
    <property type="entry name" value="Plant_2OG-oxidoreductases"/>
</dbReference>
<dbReference type="FunFam" id="2.60.120.330:FF:000018">
    <property type="entry name" value="2-oxoglutarate (2OG) and Fe(II)-dependent oxygenase superfamily protein"/>
    <property type="match status" value="1"/>
</dbReference>
<dbReference type="GO" id="GO:0016491">
    <property type="term" value="F:oxidoreductase activity"/>
    <property type="evidence" value="ECO:0007669"/>
    <property type="project" value="UniProtKB-KW"/>
</dbReference>
<dbReference type="InterPro" id="IPR026992">
    <property type="entry name" value="DIOX_N"/>
</dbReference>
<proteinExistence type="inferred from homology"/>
<evidence type="ECO:0000313" key="7">
    <source>
        <dbReference type="Proteomes" id="UP000596660"/>
    </source>
</evidence>
<evidence type="ECO:0000313" key="6">
    <source>
        <dbReference type="EnsemblPlants" id="AUR62013275-RA:cds"/>
    </source>
</evidence>
<keyword evidence="3" id="KW-0560">Oxidoreductase</keyword>
<dbReference type="PANTHER" id="PTHR47991">
    <property type="entry name" value="OXOGLUTARATE/IRON-DEPENDENT DIOXYGENASE"/>
    <property type="match status" value="1"/>
</dbReference>
<dbReference type="InterPro" id="IPR044861">
    <property type="entry name" value="IPNS-like_FE2OG_OXY"/>
</dbReference>
<feature type="domain" description="Fe2OG dioxygenase" evidence="5">
    <location>
        <begin position="521"/>
        <end position="625"/>
    </location>
</feature>